<evidence type="ECO:0000313" key="2">
    <source>
        <dbReference type="Proteomes" id="UP000595437"/>
    </source>
</evidence>
<sequence>DTTTTLEINTRTHWPKTEPGEAHLCLIPRLDNECKGSNAAQRAIQVAINDAARSIVGYKRRDHIH</sequence>
<proteinExistence type="predicted"/>
<protein>
    <submittedName>
        <fullName evidence="1">Uncharacterized protein</fullName>
    </submittedName>
</protein>
<feature type="non-terminal residue" evidence="1">
    <location>
        <position position="1"/>
    </location>
</feature>
<organism evidence="1 2">
    <name type="scientific">Caligus rogercresseyi</name>
    <name type="common">Sea louse</name>
    <dbReference type="NCBI Taxonomy" id="217165"/>
    <lineage>
        <taxon>Eukaryota</taxon>
        <taxon>Metazoa</taxon>
        <taxon>Ecdysozoa</taxon>
        <taxon>Arthropoda</taxon>
        <taxon>Crustacea</taxon>
        <taxon>Multicrustacea</taxon>
        <taxon>Hexanauplia</taxon>
        <taxon>Copepoda</taxon>
        <taxon>Siphonostomatoida</taxon>
        <taxon>Caligidae</taxon>
        <taxon>Caligus</taxon>
    </lineage>
</organism>
<name>A0A7T8HI27_CALRO</name>
<keyword evidence="2" id="KW-1185">Reference proteome</keyword>
<evidence type="ECO:0000313" key="1">
    <source>
        <dbReference type="EMBL" id="QQP50176.1"/>
    </source>
</evidence>
<dbReference type="Proteomes" id="UP000595437">
    <property type="component" value="Chromosome 7"/>
</dbReference>
<feature type="non-terminal residue" evidence="1">
    <location>
        <position position="65"/>
    </location>
</feature>
<gene>
    <name evidence="1" type="ORF">FKW44_011089</name>
</gene>
<dbReference type="AlphaFoldDB" id="A0A7T8HI27"/>
<dbReference type="EMBL" id="CP045896">
    <property type="protein sequence ID" value="QQP50176.1"/>
    <property type="molecule type" value="Genomic_DNA"/>
</dbReference>
<accession>A0A7T8HI27</accession>
<reference evidence="2" key="1">
    <citation type="submission" date="2021-01" db="EMBL/GenBank/DDBJ databases">
        <title>Caligus Genome Assembly.</title>
        <authorList>
            <person name="Gallardo-Escarate C."/>
        </authorList>
    </citation>
    <scope>NUCLEOTIDE SEQUENCE [LARGE SCALE GENOMIC DNA]</scope>
</reference>